<evidence type="ECO:0000256" key="6">
    <source>
        <dbReference type="ARBA" id="ARBA00023077"/>
    </source>
</evidence>
<keyword evidence="7 9" id="KW-0472">Membrane</keyword>
<dbReference type="InterPro" id="IPR000531">
    <property type="entry name" value="Beta-barrel_TonB"/>
</dbReference>
<comment type="caution">
    <text evidence="15">The sequence shown here is derived from an EMBL/GenBank/DDBJ whole genome shotgun (WGS) entry which is preliminary data.</text>
</comment>
<dbReference type="InterPro" id="IPR036942">
    <property type="entry name" value="Beta-barrel_TonB_sf"/>
</dbReference>
<evidence type="ECO:0000256" key="11">
    <source>
        <dbReference type="RuleBase" id="RU003357"/>
    </source>
</evidence>
<dbReference type="InterPro" id="IPR037066">
    <property type="entry name" value="Plug_dom_sf"/>
</dbReference>
<feature type="short sequence motif" description="TonB C-terminal box" evidence="10">
    <location>
        <begin position="707"/>
        <end position="724"/>
    </location>
</feature>
<keyword evidence="2 9" id="KW-0813">Transport</keyword>
<evidence type="ECO:0000256" key="10">
    <source>
        <dbReference type="PROSITE-ProRule" id="PRU10144"/>
    </source>
</evidence>
<proteinExistence type="inferred from homology"/>
<dbReference type="InterPro" id="IPR039426">
    <property type="entry name" value="TonB-dep_rcpt-like"/>
</dbReference>
<evidence type="ECO:0000256" key="9">
    <source>
        <dbReference type="PROSITE-ProRule" id="PRU01360"/>
    </source>
</evidence>
<evidence type="ECO:0000259" key="14">
    <source>
        <dbReference type="Pfam" id="PF07715"/>
    </source>
</evidence>
<feature type="signal peptide" evidence="12">
    <location>
        <begin position="1"/>
        <end position="27"/>
    </location>
</feature>
<feature type="chain" id="PRO_5046847667" evidence="12">
    <location>
        <begin position="28"/>
        <end position="724"/>
    </location>
</feature>
<evidence type="ECO:0000256" key="7">
    <source>
        <dbReference type="ARBA" id="ARBA00023136"/>
    </source>
</evidence>
<evidence type="ECO:0000256" key="3">
    <source>
        <dbReference type="ARBA" id="ARBA00022452"/>
    </source>
</evidence>
<dbReference type="RefSeq" id="WP_286303711.1">
    <property type="nucleotide sequence ID" value="NZ_AP027741.1"/>
</dbReference>
<dbReference type="InterPro" id="IPR010917">
    <property type="entry name" value="TonB_rcpt_CS"/>
</dbReference>
<keyword evidence="4 9" id="KW-0812">Transmembrane</keyword>
<dbReference type="SUPFAM" id="SSF56935">
    <property type="entry name" value="Porins"/>
    <property type="match status" value="1"/>
</dbReference>
<sequence length="724" mass="80144">MKSRLTVLASGVALATSIGLYSSSSIAEGKAAELDTVTVIGDDEAARKLPGSAAVVSHEQLRTEATTDIHQVLKTVPGVYIQEEDGFGLRPNIGIRAASPERSQNITLMEDGVLIAPAPYSNPAAYYFPTTSRLHSIEVLKGAPLLRYGPQTVGGVVNLVSTPIPETNQGSAMFMMNDRGSADLHLNYGGKTGPWGYSIETAQRHYQGFKDIDRNDDNSGFQLEDYVAKLSWEGERNKFLFKIQRSMENSDETYAGLTDVDFHRDENRRYGLTHIDEMDNQHTGINLTHVFDWSDNLTSTVTAYRNEFKRNWFKFDGDYDRASPTSDGSDIIADANAGNANAIGILRGTIDEENLLYKNNNRTYDSYGVQANFNWLVGEHDVNFGARQHYDETDRFQPVEVYDQVNGQLVYQGTNAVGSSDNRLEEAQALSLWITDDYQVTERLLLNLSLRMEDVETKARRYAGGAARSSVTDRVDNDYREYLAGISGTFDLTDNWQVLAGFHEGMIPLSAGAEDGTEPGKSDNYELGLRFNHGVFYGEAIAFYSDFSNLVEQCSVAAPCSNDAESGSFSVGGAKVKGLEFQAGTLFTAGDFLIPVDLAYTYTDAETTSGDEFASGQQLQNIPENIFSIRVGLEHNNGWNNYAVLKYIDETCVSIGCNKSDSRLDKNDALTTVDLISRYQFSRGPEVFVKVENLFDRQEIISRSPFGARPNIERTVWAGLIVDF</sequence>
<protein>
    <submittedName>
        <fullName evidence="15">TonB-dependent receptor</fullName>
    </submittedName>
</protein>
<keyword evidence="16" id="KW-1185">Reference proteome</keyword>
<comment type="similarity">
    <text evidence="9 11">Belongs to the TonB-dependent receptor family.</text>
</comment>
<evidence type="ECO:0000313" key="15">
    <source>
        <dbReference type="EMBL" id="GAA0217145.1"/>
    </source>
</evidence>
<dbReference type="Gene3D" id="2.40.170.20">
    <property type="entry name" value="TonB-dependent receptor, beta-barrel domain"/>
    <property type="match status" value="1"/>
</dbReference>
<gene>
    <name evidence="15" type="ORF">GCM10008964_05830</name>
</gene>
<keyword evidence="3 9" id="KW-1134">Transmembrane beta strand</keyword>
<keyword evidence="6 11" id="KW-0798">TonB box</keyword>
<evidence type="ECO:0000256" key="4">
    <source>
        <dbReference type="ARBA" id="ARBA00022692"/>
    </source>
</evidence>
<dbReference type="EMBL" id="BAAADG010000002">
    <property type="protein sequence ID" value="GAA0217145.1"/>
    <property type="molecule type" value="Genomic_DNA"/>
</dbReference>
<evidence type="ECO:0000256" key="8">
    <source>
        <dbReference type="ARBA" id="ARBA00023237"/>
    </source>
</evidence>
<dbReference type="PANTHER" id="PTHR30442">
    <property type="entry name" value="IRON III DICITRATE TRANSPORT PROTEIN FECA"/>
    <property type="match status" value="1"/>
</dbReference>
<dbReference type="PROSITE" id="PS52016">
    <property type="entry name" value="TONB_DEPENDENT_REC_3"/>
    <property type="match status" value="1"/>
</dbReference>
<dbReference type="Pfam" id="PF07715">
    <property type="entry name" value="Plug"/>
    <property type="match status" value="1"/>
</dbReference>
<feature type="domain" description="TonB-dependent receptor plug" evidence="14">
    <location>
        <begin position="46"/>
        <end position="156"/>
    </location>
</feature>
<keyword evidence="5 12" id="KW-0732">Signal</keyword>
<dbReference type="InterPro" id="IPR012910">
    <property type="entry name" value="Plug_dom"/>
</dbReference>
<dbReference type="PROSITE" id="PS01156">
    <property type="entry name" value="TONB_DEPENDENT_REC_2"/>
    <property type="match status" value="1"/>
</dbReference>
<evidence type="ECO:0000256" key="2">
    <source>
        <dbReference type="ARBA" id="ARBA00022448"/>
    </source>
</evidence>
<keyword evidence="8 9" id="KW-0998">Cell outer membrane</keyword>
<evidence type="ECO:0000256" key="5">
    <source>
        <dbReference type="ARBA" id="ARBA00022729"/>
    </source>
</evidence>
<feature type="domain" description="TonB-dependent receptor-like beta-barrel" evidence="13">
    <location>
        <begin position="269"/>
        <end position="694"/>
    </location>
</feature>
<dbReference type="Gene3D" id="2.170.130.10">
    <property type="entry name" value="TonB-dependent receptor, plug domain"/>
    <property type="match status" value="1"/>
</dbReference>
<evidence type="ECO:0000259" key="13">
    <source>
        <dbReference type="Pfam" id="PF00593"/>
    </source>
</evidence>
<accession>A0ABN0TAX0</accession>
<reference evidence="15 16" key="1">
    <citation type="journal article" date="2019" name="Int. J. Syst. Evol. Microbiol.">
        <title>The Global Catalogue of Microorganisms (GCM) 10K type strain sequencing project: providing services to taxonomists for standard genome sequencing and annotation.</title>
        <authorList>
            <consortium name="The Broad Institute Genomics Platform"/>
            <consortium name="The Broad Institute Genome Sequencing Center for Infectious Disease"/>
            <person name="Wu L."/>
            <person name="Ma J."/>
        </authorList>
    </citation>
    <scope>NUCLEOTIDE SEQUENCE [LARGE SCALE GENOMIC DNA]</scope>
    <source>
        <strain evidence="15 16">JCM 6886</strain>
    </source>
</reference>
<evidence type="ECO:0000256" key="1">
    <source>
        <dbReference type="ARBA" id="ARBA00004571"/>
    </source>
</evidence>
<organism evidence="15 16">
    <name type="scientific">Methylophaga marina</name>
    <dbReference type="NCBI Taxonomy" id="45495"/>
    <lineage>
        <taxon>Bacteria</taxon>
        <taxon>Pseudomonadati</taxon>
        <taxon>Pseudomonadota</taxon>
        <taxon>Gammaproteobacteria</taxon>
        <taxon>Thiotrichales</taxon>
        <taxon>Piscirickettsiaceae</taxon>
        <taxon>Methylophaga</taxon>
    </lineage>
</organism>
<evidence type="ECO:0000256" key="12">
    <source>
        <dbReference type="SAM" id="SignalP"/>
    </source>
</evidence>
<dbReference type="Pfam" id="PF00593">
    <property type="entry name" value="TonB_dep_Rec_b-barrel"/>
    <property type="match status" value="1"/>
</dbReference>
<name>A0ABN0TAX0_9GAMM</name>
<evidence type="ECO:0000313" key="16">
    <source>
        <dbReference type="Proteomes" id="UP001501476"/>
    </source>
</evidence>
<dbReference type="Proteomes" id="UP001501476">
    <property type="component" value="Unassembled WGS sequence"/>
</dbReference>
<keyword evidence="15" id="KW-0675">Receptor</keyword>
<comment type="subcellular location">
    <subcellularLocation>
        <location evidence="1 9">Cell outer membrane</location>
        <topology evidence="1 9">Multi-pass membrane protein</topology>
    </subcellularLocation>
</comment>
<dbReference type="PANTHER" id="PTHR30442:SF0">
    <property type="entry name" value="FE(3+) DICITRATE TRANSPORT PROTEIN FECA"/>
    <property type="match status" value="1"/>
</dbReference>